<accession>A0AAV5UEC6</accession>
<name>A0AAV5UEC6_9BILA</name>
<feature type="transmembrane region" description="Helical" evidence="5">
    <location>
        <begin position="41"/>
        <end position="65"/>
    </location>
</feature>
<feature type="non-terminal residue" evidence="6">
    <location>
        <position position="1"/>
    </location>
</feature>
<protein>
    <recommendedName>
        <fullName evidence="8">MFS transporter</fullName>
    </recommendedName>
</protein>
<keyword evidence="3 5" id="KW-1133">Transmembrane helix</keyword>
<dbReference type="EMBL" id="BTSX01000006">
    <property type="protein sequence ID" value="GMT04643.1"/>
    <property type="molecule type" value="Genomic_DNA"/>
</dbReference>
<dbReference type="GO" id="GO:0016020">
    <property type="term" value="C:membrane"/>
    <property type="evidence" value="ECO:0007669"/>
    <property type="project" value="UniProtKB-SubCell"/>
</dbReference>
<evidence type="ECO:0000256" key="3">
    <source>
        <dbReference type="ARBA" id="ARBA00022989"/>
    </source>
</evidence>
<keyword evidence="4 5" id="KW-0472">Membrane</keyword>
<evidence type="ECO:0000256" key="4">
    <source>
        <dbReference type="ARBA" id="ARBA00023136"/>
    </source>
</evidence>
<comment type="caution">
    <text evidence="6">The sequence shown here is derived from an EMBL/GenBank/DDBJ whole genome shotgun (WGS) entry which is preliminary data.</text>
</comment>
<evidence type="ECO:0000256" key="2">
    <source>
        <dbReference type="ARBA" id="ARBA00022692"/>
    </source>
</evidence>
<gene>
    <name evidence="6" type="ORF">PENTCL1PPCAC_26817</name>
</gene>
<sequence length="74" mass="8419">FRTVMSSMVMPTKRQQIFGVSRCFHGMATSALFFGASGLSIYSFVGILTIFLSELLSISTLALIWRKKRGRRRR</sequence>
<organism evidence="6 7">
    <name type="scientific">Pristionchus entomophagus</name>
    <dbReference type="NCBI Taxonomy" id="358040"/>
    <lineage>
        <taxon>Eukaryota</taxon>
        <taxon>Metazoa</taxon>
        <taxon>Ecdysozoa</taxon>
        <taxon>Nematoda</taxon>
        <taxon>Chromadorea</taxon>
        <taxon>Rhabditida</taxon>
        <taxon>Rhabditina</taxon>
        <taxon>Diplogasteromorpha</taxon>
        <taxon>Diplogasteroidea</taxon>
        <taxon>Neodiplogasteridae</taxon>
        <taxon>Pristionchus</taxon>
    </lineage>
</organism>
<dbReference type="Proteomes" id="UP001432027">
    <property type="component" value="Unassembled WGS sequence"/>
</dbReference>
<feature type="transmembrane region" description="Helical" evidence="5">
    <location>
        <begin position="17"/>
        <end position="35"/>
    </location>
</feature>
<dbReference type="InterPro" id="IPR010291">
    <property type="entry name" value="Ion_channel_UNC-93"/>
</dbReference>
<evidence type="ECO:0000313" key="6">
    <source>
        <dbReference type="EMBL" id="GMT04643.1"/>
    </source>
</evidence>
<feature type="non-terminal residue" evidence="6">
    <location>
        <position position="74"/>
    </location>
</feature>
<keyword evidence="2 5" id="KW-0812">Transmembrane</keyword>
<reference evidence="6" key="1">
    <citation type="submission" date="2023-10" db="EMBL/GenBank/DDBJ databases">
        <title>Genome assembly of Pristionchus species.</title>
        <authorList>
            <person name="Yoshida K."/>
            <person name="Sommer R.J."/>
        </authorList>
    </citation>
    <scope>NUCLEOTIDE SEQUENCE</scope>
    <source>
        <strain evidence="6">RS0144</strain>
    </source>
</reference>
<evidence type="ECO:0008006" key="8">
    <source>
        <dbReference type="Google" id="ProtNLM"/>
    </source>
</evidence>
<dbReference type="AlphaFoldDB" id="A0AAV5UEC6"/>
<dbReference type="Pfam" id="PF05978">
    <property type="entry name" value="UNC-93"/>
    <property type="match status" value="1"/>
</dbReference>
<proteinExistence type="predicted"/>
<evidence type="ECO:0000313" key="7">
    <source>
        <dbReference type="Proteomes" id="UP001432027"/>
    </source>
</evidence>
<comment type="subcellular location">
    <subcellularLocation>
        <location evidence="1">Membrane</location>
        <topology evidence="1">Multi-pass membrane protein</topology>
    </subcellularLocation>
</comment>
<keyword evidence="7" id="KW-1185">Reference proteome</keyword>
<evidence type="ECO:0000256" key="5">
    <source>
        <dbReference type="SAM" id="Phobius"/>
    </source>
</evidence>
<evidence type="ECO:0000256" key="1">
    <source>
        <dbReference type="ARBA" id="ARBA00004141"/>
    </source>
</evidence>